<reference evidence="9 10" key="1">
    <citation type="submission" date="2016-03" db="EMBL/GenBank/DDBJ databases">
        <authorList>
            <person name="Ploux O."/>
        </authorList>
    </citation>
    <scope>NUCLEOTIDE SEQUENCE [LARGE SCALE GENOMIC DNA]</scope>
    <source>
        <strain evidence="9 10">UAMH 11012</strain>
    </source>
</reference>
<feature type="compositionally biased region" description="Basic and acidic residues" evidence="6">
    <location>
        <begin position="355"/>
        <end position="366"/>
    </location>
</feature>
<proteinExistence type="inferred from homology"/>
<sequence length="386" mass="43065">MSESTVPDVNKGGSALGVIWTLDAIAILIVGARCYTQKFVTRQFGLSEILVVISVCVITGMASMISVQYHYGWGRHYVDIPTAEATKALEFNAIGQSFGVMGSTFGRLSFIILMLKLFGITKPRRWSLWALFWAQLISNGVVVVTLYVQCSDVRALWDFSIKTYCWPEDVQTYIGYAHSGWNGATDLFLTFLPTTMLWTLKMNLKTKIGLSFLLSLSFLAFVGVIMKIVYLRVLAHRADYTYNTVPLFTWVIVESTLVAIASSIPLLRPLFIKAFPSLGTQTLKNSSYVLKIYGNSKQPPSYVSTQRFSKLGEGHNSRKDIDTGSEDGILAVREPQDAILKEVSYSVRVTDLEHGEKREQWDDGSKHGRSTSMIGHAGRIGGWEHD</sequence>
<evidence type="ECO:0000256" key="5">
    <source>
        <dbReference type="ARBA" id="ARBA00038359"/>
    </source>
</evidence>
<feature type="region of interest" description="Disordered" evidence="6">
    <location>
        <begin position="355"/>
        <end position="386"/>
    </location>
</feature>
<dbReference type="OrthoDB" id="5429740at2759"/>
<gene>
    <name evidence="9" type="ORF">PAC_02231</name>
</gene>
<evidence type="ECO:0000259" key="8">
    <source>
        <dbReference type="Pfam" id="PF20684"/>
    </source>
</evidence>
<feature type="transmembrane region" description="Helical" evidence="7">
    <location>
        <begin position="247"/>
        <end position="267"/>
    </location>
</feature>
<feature type="domain" description="Rhodopsin" evidence="8">
    <location>
        <begin position="32"/>
        <end position="272"/>
    </location>
</feature>
<dbReference type="EMBL" id="FJOG01000002">
    <property type="protein sequence ID" value="CZR52354.1"/>
    <property type="molecule type" value="Genomic_DNA"/>
</dbReference>
<comment type="similarity">
    <text evidence="5">Belongs to the SAT4 family.</text>
</comment>
<evidence type="ECO:0000256" key="1">
    <source>
        <dbReference type="ARBA" id="ARBA00004141"/>
    </source>
</evidence>
<feature type="transmembrane region" description="Helical" evidence="7">
    <location>
        <begin position="212"/>
        <end position="235"/>
    </location>
</feature>
<dbReference type="PANTHER" id="PTHR33048">
    <property type="entry name" value="PTH11-LIKE INTEGRAL MEMBRANE PROTEIN (AFU_ORTHOLOGUE AFUA_5G11245)"/>
    <property type="match status" value="1"/>
</dbReference>
<name>A0A1L7WHV3_9HELO</name>
<dbReference type="AlphaFoldDB" id="A0A1L7WHV3"/>
<accession>A0A1L7WHV3</accession>
<dbReference type="PANTHER" id="PTHR33048:SF146">
    <property type="entry name" value="INTEGRAL MEMBRANE PROTEIN"/>
    <property type="match status" value="1"/>
</dbReference>
<feature type="transmembrane region" description="Helical" evidence="7">
    <location>
        <begin position="91"/>
        <end position="115"/>
    </location>
</feature>
<evidence type="ECO:0000256" key="7">
    <source>
        <dbReference type="SAM" id="Phobius"/>
    </source>
</evidence>
<evidence type="ECO:0000256" key="3">
    <source>
        <dbReference type="ARBA" id="ARBA00022989"/>
    </source>
</evidence>
<evidence type="ECO:0000256" key="6">
    <source>
        <dbReference type="SAM" id="MobiDB-lite"/>
    </source>
</evidence>
<evidence type="ECO:0000256" key="4">
    <source>
        <dbReference type="ARBA" id="ARBA00023136"/>
    </source>
</evidence>
<evidence type="ECO:0000313" key="10">
    <source>
        <dbReference type="Proteomes" id="UP000184330"/>
    </source>
</evidence>
<dbReference type="InterPro" id="IPR052337">
    <property type="entry name" value="SAT4-like"/>
</dbReference>
<protein>
    <submittedName>
        <fullName evidence="9">Related to integral membrane protein PTH11</fullName>
    </submittedName>
</protein>
<dbReference type="Pfam" id="PF20684">
    <property type="entry name" value="Fung_rhodopsin"/>
    <property type="match status" value="1"/>
</dbReference>
<evidence type="ECO:0000256" key="2">
    <source>
        <dbReference type="ARBA" id="ARBA00022692"/>
    </source>
</evidence>
<keyword evidence="2 7" id="KW-0812">Transmembrane</keyword>
<feature type="transmembrane region" description="Helical" evidence="7">
    <location>
        <begin position="44"/>
        <end position="71"/>
    </location>
</feature>
<dbReference type="STRING" id="576137.A0A1L7WHV3"/>
<keyword evidence="10" id="KW-1185">Reference proteome</keyword>
<keyword evidence="3 7" id="KW-1133">Transmembrane helix</keyword>
<evidence type="ECO:0000313" key="9">
    <source>
        <dbReference type="EMBL" id="CZR52354.1"/>
    </source>
</evidence>
<dbReference type="Proteomes" id="UP000184330">
    <property type="component" value="Unassembled WGS sequence"/>
</dbReference>
<comment type="subcellular location">
    <subcellularLocation>
        <location evidence="1">Membrane</location>
        <topology evidence="1">Multi-pass membrane protein</topology>
    </subcellularLocation>
</comment>
<feature type="transmembrane region" description="Helical" evidence="7">
    <location>
        <begin position="127"/>
        <end position="148"/>
    </location>
</feature>
<keyword evidence="4 7" id="KW-0472">Membrane</keyword>
<dbReference type="InterPro" id="IPR049326">
    <property type="entry name" value="Rhodopsin_dom_fungi"/>
</dbReference>
<feature type="transmembrane region" description="Helical" evidence="7">
    <location>
        <begin position="12"/>
        <end position="32"/>
    </location>
</feature>
<dbReference type="GO" id="GO:0016020">
    <property type="term" value="C:membrane"/>
    <property type="evidence" value="ECO:0007669"/>
    <property type="project" value="UniProtKB-SubCell"/>
</dbReference>
<organism evidence="9 10">
    <name type="scientific">Phialocephala subalpina</name>
    <dbReference type="NCBI Taxonomy" id="576137"/>
    <lineage>
        <taxon>Eukaryota</taxon>
        <taxon>Fungi</taxon>
        <taxon>Dikarya</taxon>
        <taxon>Ascomycota</taxon>
        <taxon>Pezizomycotina</taxon>
        <taxon>Leotiomycetes</taxon>
        <taxon>Helotiales</taxon>
        <taxon>Mollisiaceae</taxon>
        <taxon>Phialocephala</taxon>
        <taxon>Phialocephala fortinii species complex</taxon>
    </lineage>
</organism>